<dbReference type="Gene3D" id="3.55.50.30">
    <property type="match status" value="1"/>
</dbReference>
<dbReference type="PANTHER" id="PTHR30273">
    <property type="entry name" value="PERIPLASMIC SIGNAL SENSOR AND SIGMA FACTOR ACTIVATOR FECR-RELATED"/>
    <property type="match status" value="1"/>
</dbReference>
<evidence type="ECO:0000259" key="2">
    <source>
        <dbReference type="Pfam" id="PF16344"/>
    </source>
</evidence>
<dbReference type="Pfam" id="PF16344">
    <property type="entry name" value="FecR_C"/>
    <property type="match status" value="1"/>
</dbReference>
<evidence type="ECO:0000313" key="3">
    <source>
        <dbReference type="EMBL" id="RFS19312.1"/>
    </source>
</evidence>
<dbReference type="Gene3D" id="2.60.120.1440">
    <property type="match status" value="1"/>
</dbReference>
<dbReference type="PANTHER" id="PTHR30273:SF2">
    <property type="entry name" value="PROTEIN FECR"/>
    <property type="match status" value="1"/>
</dbReference>
<dbReference type="EMBL" id="QPMM01000014">
    <property type="protein sequence ID" value="RFS19312.1"/>
    <property type="molecule type" value="Genomic_DNA"/>
</dbReference>
<dbReference type="AlphaFoldDB" id="A0A3E1Y3V7"/>
<dbReference type="Pfam" id="PF04773">
    <property type="entry name" value="FecR"/>
    <property type="match status" value="1"/>
</dbReference>
<name>A0A3E1Y3V7_9BACT</name>
<gene>
    <name evidence="3" type="ORF">DVR12_24065</name>
</gene>
<evidence type="ECO:0000313" key="4">
    <source>
        <dbReference type="Proteomes" id="UP000260644"/>
    </source>
</evidence>
<dbReference type="InterPro" id="IPR006860">
    <property type="entry name" value="FecR"/>
</dbReference>
<organism evidence="3 4">
    <name type="scientific">Chitinophaga silvatica</name>
    <dbReference type="NCBI Taxonomy" id="2282649"/>
    <lineage>
        <taxon>Bacteria</taxon>
        <taxon>Pseudomonadati</taxon>
        <taxon>Bacteroidota</taxon>
        <taxon>Chitinophagia</taxon>
        <taxon>Chitinophagales</taxon>
        <taxon>Chitinophagaceae</taxon>
        <taxon>Chitinophaga</taxon>
    </lineage>
</organism>
<protein>
    <submittedName>
        <fullName evidence="3">FecR family protein</fullName>
    </submittedName>
</protein>
<dbReference type="RefSeq" id="WP_116978365.1">
    <property type="nucleotide sequence ID" value="NZ_QPMM01000014.1"/>
</dbReference>
<dbReference type="OrthoDB" id="1099963at2"/>
<dbReference type="Proteomes" id="UP000260644">
    <property type="component" value="Unassembled WGS sequence"/>
</dbReference>
<feature type="domain" description="Protein FecR C-terminal" evidence="2">
    <location>
        <begin position="320"/>
        <end position="386"/>
    </location>
</feature>
<keyword evidence="4" id="KW-1185">Reference proteome</keyword>
<proteinExistence type="predicted"/>
<comment type="caution">
    <text evidence="3">The sequence shown here is derived from an EMBL/GenBank/DDBJ whole genome shotgun (WGS) entry which is preliminary data.</text>
</comment>
<evidence type="ECO:0000259" key="1">
    <source>
        <dbReference type="Pfam" id="PF04773"/>
    </source>
</evidence>
<dbReference type="InterPro" id="IPR032508">
    <property type="entry name" value="FecR_C"/>
</dbReference>
<reference evidence="3 4" key="1">
    <citation type="submission" date="2018-07" db="EMBL/GenBank/DDBJ databases">
        <title>Chitinophaga K2CV101002-2 sp. nov., isolated from a monsoon evergreen broad-leaved forest soil.</title>
        <authorList>
            <person name="Lv Y."/>
        </authorList>
    </citation>
    <scope>NUCLEOTIDE SEQUENCE [LARGE SCALE GENOMIC DNA]</scope>
    <source>
        <strain evidence="3 4">GDMCC 1.1288</strain>
    </source>
</reference>
<dbReference type="GO" id="GO:0016989">
    <property type="term" value="F:sigma factor antagonist activity"/>
    <property type="evidence" value="ECO:0007669"/>
    <property type="project" value="TreeGrafter"/>
</dbReference>
<sequence>MEKNFDDLRYAELILKHLRNTANAEEEQELLTWLETDSRHQQLYDRIQQQQVVKAAISFQEDLDLMADWESVKSRAAVKSNKIGYRRPLTIGIAAATLLGVATVGYKWINKNEAPGQLAIKNSAPAITILPGSNKATLQLGNGEEVQLGNQPAVIKEEDGTNINQLANGLSYTKGTPGSNEIIYNTLTTPRGGQYQITLEDGTKVWLNAASSLKFPVHFSTKDRIVELIGEGYFEVAKEVTKPFKVKTGGMEVQVLGTDFNVAAYTNEVKTALVNGAVRVAMNQQSWQLKPGQEAKVRDNHVEINKADIEKITAWKEGLFFFRNDNFKEIMDQVSRWYDVNVVYEGNTPSKGISGNISRQASLAQVLEMLSFVSGAHFKVNGRIISVM</sequence>
<accession>A0A3E1Y3V7</accession>
<feature type="domain" description="FecR protein" evidence="1">
    <location>
        <begin position="186"/>
        <end position="279"/>
    </location>
</feature>
<dbReference type="InterPro" id="IPR012373">
    <property type="entry name" value="Ferrdict_sens_TM"/>
</dbReference>